<dbReference type="InterPro" id="IPR012337">
    <property type="entry name" value="RNaseH-like_sf"/>
</dbReference>
<feature type="coiled-coil region" evidence="1">
    <location>
        <begin position="471"/>
        <end position="498"/>
    </location>
</feature>
<feature type="domain" description="Integrase catalytic" evidence="3">
    <location>
        <begin position="179"/>
        <end position="382"/>
    </location>
</feature>
<organism evidence="4 5">
    <name type="scientific">Ideonella paludis</name>
    <dbReference type="NCBI Taxonomy" id="1233411"/>
    <lineage>
        <taxon>Bacteria</taxon>
        <taxon>Pseudomonadati</taxon>
        <taxon>Pseudomonadota</taxon>
        <taxon>Betaproteobacteria</taxon>
        <taxon>Burkholderiales</taxon>
        <taxon>Sphaerotilaceae</taxon>
        <taxon>Ideonella</taxon>
    </lineage>
</organism>
<feature type="compositionally biased region" description="Low complexity" evidence="2">
    <location>
        <begin position="511"/>
        <end position="532"/>
    </location>
</feature>
<dbReference type="PROSITE" id="PS50994">
    <property type="entry name" value="INTEGRASE"/>
    <property type="match status" value="1"/>
</dbReference>
<dbReference type="SUPFAM" id="SSF50610">
    <property type="entry name" value="mu transposase, C-terminal domain"/>
    <property type="match status" value="1"/>
</dbReference>
<evidence type="ECO:0000313" key="5">
    <source>
        <dbReference type="Proteomes" id="UP000672097"/>
    </source>
</evidence>
<evidence type="ECO:0000256" key="2">
    <source>
        <dbReference type="SAM" id="MobiDB-lite"/>
    </source>
</evidence>
<evidence type="ECO:0000259" key="3">
    <source>
        <dbReference type="PROSITE" id="PS50994"/>
    </source>
</evidence>
<keyword evidence="1" id="KW-0175">Coiled coil</keyword>
<feature type="region of interest" description="Disordered" evidence="2">
    <location>
        <begin position="511"/>
        <end position="533"/>
    </location>
</feature>
<evidence type="ECO:0000313" key="4">
    <source>
        <dbReference type="EMBL" id="MBQ0936724.1"/>
    </source>
</evidence>
<reference evidence="4 5" key="1">
    <citation type="submission" date="2021-04" db="EMBL/GenBank/DDBJ databases">
        <title>The genome sequence of type strain Ideonella paludis KCTC 32238.</title>
        <authorList>
            <person name="Liu Y."/>
        </authorList>
    </citation>
    <scope>NUCLEOTIDE SEQUENCE [LARGE SCALE GENOMIC DNA]</scope>
    <source>
        <strain evidence="4 5">KCTC 32238</strain>
    </source>
</reference>
<accession>A0ABS5E088</accession>
<dbReference type="EMBL" id="JAGQDG010000006">
    <property type="protein sequence ID" value="MBQ0936724.1"/>
    <property type="molecule type" value="Genomic_DNA"/>
</dbReference>
<name>A0ABS5E088_9BURK</name>
<protein>
    <submittedName>
        <fullName evidence="4">Transposase</fullName>
    </submittedName>
</protein>
<dbReference type="Pfam" id="PF09299">
    <property type="entry name" value="Mu-transpos_C"/>
    <property type="match status" value="1"/>
</dbReference>
<dbReference type="InterPro" id="IPR001584">
    <property type="entry name" value="Integrase_cat-core"/>
</dbReference>
<dbReference type="Gene3D" id="2.30.30.130">
    <property type="entry name" value="Transposase, Mu, C-terminal"/>
    <property type="match status" value="1"/>
</dbReference>
<keyword evidence="5" id="KW-1185">Reference proteome</keyword>
<dbReference type="Proteomes" id="UP000672097">
    <property type="component" value="Unassembled WGS sequence"/>
</dbReference>
<dbReference type="SUPFAM" id="SSF53098">
    <property type="entry name" value="Ribonuclease H-like"/>
    <property type="match status" value="1"/>
</dbReference>
<sequence>MSDLPAALTADPWAAATEDKRRTAELRAAIVAPLAKMVETGVSQNNAVRLFLARAEGGLLDPNTAHVLKALGADGSESTLKRYLRAYISGGKAALLPAHTGRVRKDYGWEARAVAIYNQPSKPGFADVAWRLRQEGHPEATESRVKRYLKALPATLGENSPARIGKHLHKLTRQGYQRRNLDEVLVGEILAGDGHTVDCYVAHPNTGKPFRPELTAFIDIKSKYVAGWYFTESESGLSTMFALSHAMVSNDHVPAWLYIDRGAGYRNKMLTDEATGWYSKFSIAVIGALPGNPHGKGWIERWFRTARDKHDKFFADGLVYCGDDMAPEINRRLSAELASGKRTLPSFAQYVESFRAFLDQYHNEPMDSLGGRTPAQVWAELVPVPLGVDAGAVMRPSKEATVQRQTVRIHNRFYFHEALALYDGKKLVVEYDIHNDKTVWVQDTKGRLVCEARLVNTIGVLPTSRIEEQRDKRLQGQLKRLERHYEEAQARRADAITTADQVAAIEDLERAALPPAEPTNTTTATPKPALPNSGANVIDIDVLSWRND</sequence>
<dbReference type="Gene3D" id="3.30.420.10">
    <property type="entry name" value="Ribonuclease H-like superfamily/Ribonuclease H"/>
    <property type="match status" value="1"/>
</dbReference>
<gene>
    <name evidence="4" type="ORF">KAK11_15430</name>
</gene>
<dbReference type="RefSeq" id="WP_210810114.1">
    <property type="nucleotide sequence ID" value="NZ_JAGQDG010000006.1"/>
</dbReference>
<evidence type="ECO:0000256" key="1">
    <source>
        <dbReference type="SAM" id="Coils"/>
    </source>
</evidence>
<dbReference type="InterPro" id="IPR036397">
    <property type="entry name" value="RNaseH_sf"/>
</dbReference>
<comment type="caution">
    <text evidence="4">The sequence shown here is derived from an EMBL/GenBank/DDBJ whole genome shotgun (WGS) entry which is preliminary data.</text>
</comment>
<dbReference type="InterPro" id="IPR015378">
    <property type="entry name" value="Transposase-like_Mu_C"/>
</dbReference>
<proteinExistence type="predicted"/>
<dbReference type="InterPro" id="IPR009004">
    <property type="entry name" value="Transposase_Mu_C"/>
</dbReference>